<protein>
    <submittedName>
        <fullName evidence="1">Uncharacterized protein</fullName>
    </submittedName>
</protein>
<evidence type="ECO:0000313" key="1">
    <source>
        <dbReference type="EMBL" id="UOQ65574.1"/>
    </source>
</evidence>
<name>A0ABY4G4X1_9BACT</name>
<dbReference type="RefSeq" id="WP_245119580.1">
    <property type="nucleotide sequence ID" value="NZ_CP095061.1"/>
</dbReference>
<organism evidence="1 2">
    <name type="scientific">Hymenobacter volaticus</name>
    <dbReference type="NCBI Taxonomy" id="2932254"/>
    <lineage>
        <taxon>Bacteria</taxon>
        <taxon>Pseudomonadati</taxon>
        <taxon>Bacteroidota</taxon>
        <taxon>Cytophagia</taxon>
        <taxon>Cytophagales</taxon>
        <taxon>Hymenobacteraceae</taxon>
        <taxon>Hymenobacter</taxon>
    </lineage>
</organism>
<proteinExistence type="predicted"/>
<dbReference type="EMBL" id="CP095061">
    <property type="protein sequence ID" value="UOQ65574.1"/>
    <property type="molecule type" value="Genomic_DNA"/>
</dbReference>
<reference evidence="1" key="1">
    <citation type="submission" date="2022-04" db="EMBL/GenBank/DDBJ databases">
        <title>Hymenobacter sp. isolated from the air.</title>
        <authorList>
            <person name="Won M."/>
            <person name="Lee C.-M."/>
            <person name="Woen H.-Y."/>
            <person name="Kwon S.-W."/>
        </authorList>
    </citation>
    <scope>NUCLEOTIDE SEQUENCE</scope>
    <source>
        <strain evidence="1">5420S-77</strain>
    </source>
</reference>
<sequence length="87" mass="10420">MQTIRKPPRENPAERFTDEQRRRYINYAGPVAYLLHNLALLGANDFKDFDEKAFWNGFDDFSQRCPEIDVSHFRRVFESELLRHSND</sequence>
<accession>A0ABY4G4X1</accession>
<keyword evidence="2" id="KW-1185">Reference proteome</keyword>
<gene>
    <name evidence="1" type="ORF">MUN86_18835</name>
</gene>
<evidence type="ECO:0000313" key="2">
    <source>
        <dbReference type="Proteomes" id="UP000830401"/>
    </source>
</evidence>
<dbReference type="Proteomes" id="UP000830401">
    <property type="component" value="Chromosome"/>
</dbReference>